<evidence type="ECO:0000313" key="3">
    <source>
        <dbReference type="Proteomes" id="UP001152799"/>
    </source>
</evidence>
<keyword evidence="3" id="KW-1185">Reference proteome</keyword>
<dbReference type="AlphaFoldDB" id="A0A9N9MGQ7"/>
<feature type="region of interest" description="Disordered" evidence="1">
    <location>
        <begin position="1"/>
        <end position="128"/>
    </location>
</feature>
<evidence type="ECO:0000256" key="1">
    <source>
        <dbReference type="SAM" id="MobiDB-lite"/>
    </source>
</evidence>
<accession>A0A9N9MGQ7</accession>
<protein>
    <submittedName>
        <fullName evidence="2">Uncharacterized protein</fullName>
    </submittedName>
</protein>
<name>A0A9N9MGQ7_9CUCU</name>
<dbReference type="Proteomes" id="UP001152799">
    <property type="component" value="Chromosome 2"/>
</dbReference>
<organism evidence="2 3">
    <name type="scientific">Ceutorhynchus assimilis</name>
    <name type="common">cabbage seed weevil</name>
    <dbReference type="NCBI Taxonomy" id="467358"/>
    <lineage>
        <taxon>Eukaryota</taxon>
        <taxon>Metazoa</taxon>
        <taxon>Ecdysozoa</taxon>
        <taxon>Arthropoda</taxon>
        <taxon>Hexapoda</taxon>
        <taxon>Insecta</taxon>
        <taxon>Pterygota</taxon>
        <taxon>Neoptera</taxon>
        <taxon>Endopterygota</taxon>
        <taxon>Coleoptera</taxon>
        <taxon>Polyphaga</taxon>
        <taxon>Cucujiformia</taxon>
        <taxon>Curculionidae</taxon>
        <taxon>Ceutorhynchinae</taxon>
        <taxon>Ceutorhynchus</taxon>
    </lineage>
</organism>
<reference evidence="2" key="1">
    <citation type="submission" date="2022-01" db="EMBL/GenBank/DDBJ databases">
        <authorList>
            <person name="King R."/>
        </authorList>
    </citation>
    <scope>NUCLEOTIDE SEQUENCE</scope>
</reference>
<proteinExistence type="predicted"/>
<dbReference type="EMBL" id="OU892278">
    <property type="protein sequence ID" value="CAG9764466.1"/>
    <property type="molecule type" value="Genomic_DNA"/>
</dbReference>
<gene>
    <name evidence="2" type="ORF">CEUTPL_LOCUS5106</name>
</gene>
<evidence type="ECO:0000313" key="2">
    <source>
        <dbReference type="EMBL" id="CAG9764466.1"/>
    </source>
</evidence>
<sequence>MKTCIQTNIKLRKTKKALPPIPQQKFGPESAKVPPHHCKNPCEEQPPSLKAMPAKPSNSEVTKLATGATTKRPATVSKKQERPQESESEPEVSTASHDSLGSRRPSRLRRPPSYLKEYNVNSEEEEYT</sequence>